<dbReference type="InterPro" id="IPR011990">
    <property type="entry name" value="TPR-like_helical_dom_sf"/>
</dbReference>
<dbReference type="SUPFAM" id="SSF51206">
    <property type="entry name" value="cAMP-binding domain-like"/>
    <property type="match status" value="2"/>
</dbReference>
<evidence type="ECO:0000313" key="3">
    <source>
        <dbReference type="Proteomes" id="UP000249061"/>
    </source>
</evidence>
<dbReference type="GO" id="GO:0003700">
    <property type="term" value="F:DNA-binding transcription factor activity"/>
    <property type="evidence" value="ECO:0007669"/>
    <property type="project" value="TreeGrafter"/>
</dbReference>
<dbReference type="InterPro" id="IPR014710">
    <property type="entry name" value="RmlC-like_jellyroll"/>
</dbReference>
<organism evidence="2 3">
    <name type="scientific">Archangium gephyra</name>
    <dbReference type="NCBI Taxonomy" id="48"/>
    <lineage>
        <taxon>Bacteria</taxon>
        <taxon>Pseudomonadati</taxon>
        <taxon>Myxococcota</taxon>
        <taxon>Myxococcia</taxon>
        <taxon>Myxococcales</taxon>
        <taxon>Cystobacterineae</taxon>
        <taxon>Archangiaceae</taxon>
        <taxon>Archangium</taxon>
    </lineage>
</organism>
<dbReference type="PANTHER" id="PTHR24567:SF74">
    <property type="entry name" value="HTH-TYPE TRANSCRIPTIONAL REGULATOR ARCR"/>
    <property type="match status" value="1"/>
</dbReference>
<evidence type="ECO:0000259" key="1">
    <source>
        <dbReference type="PROSITE" id="PS50042"/>
    </source>
</evidence>
<dbReference type="PANTHER" id="PTHR24567">
    <property type="entry name" value="CRP FAMILY TRANSCRIPTIONAL REGULATORY PROTEIN"/>
    <property type="match status" value="1"/>
</dbReference>
<dbReference type="EMBL" id="QFQP01000023">
    <property type="protein sequence ID" value="PZR08851.1"/>
    <property type="molecule type" value="Genomic_DNA"/>
</dbReference>
<dbReference type="InterPro" id="IPR018490">
    <property type="entry name" value="cNMP-bd_dom_sf"/>
</dbReference>
<dbReference type="PROSITE" id="PS50042">
    <property type="entry name" value="CNMP_BINDING_3"/>
    <property type="match status" value="2"/>
</dbReference>
<gene>
    <name evidence="2" type="ORF">DI536_23445</name>
</gene>
<feature type="domain" description="Cyclic nucleotide-binding" evidence="1">
    <location>
        <begin position="287"/>
        <end position="407"/>
    </location>
</feature>
<dbReference type="GO" id="GO:0005829">
    <property type="term" value="C:cytosol"/>
    <property type="evidence" value="ECO:0007669"/>
    <property type="project" value="TreeGrafter"/>
</dbReference>
<sequence length="431" mass="46355">MDFVEVGNWERALGMFAEAVRRQPADHRARMLGARCYAKLGETERAVTVLHACAEGLLKRDYLLSAIAACRQALPLAPREKRIRETLTRIHARAAKVIGGRAGGPPPLPPESIYDGKVDADLLALHGSELADQALLVLAAVDSTAIADPSARPPLPLFADLERDAFVDLVELVDYRELKEGDVLCTEGQASDRITVLVAGKAEVTRKVDGEDKTLAFLGGGSIFGEISMLTGAAPSSSITSVSDCDVLEIEREDLNQLARTYPSVPAVLATFAQQRMARNLISTSPLFAQIPEGERVGLLTRFDFKALAPAEQVITEGAPVQALVLVLAGELVVQKEDPGGGMVSLSILREGDIAGEISLLKGLRATATVAASRKTAVATLSRPNFEALLKEHPKLRTYLDELSDRRLKRIGEAMRPAEILDADELVVEST</sequence>
<comment type="caution">
    <text evidence="2">The sequence shown here is derived from an EMBL/GenBank/DDBJ whole genome shotgun (WGS) entry which is preliminary data.</text>
</comment>
<proteinExistence type="predicted"/>
<dbReference type="Pfam" id="PF00027">
    <property type="entry name" value="cNMP_binding"/>
    <property type="match status" value="2"/>
</dbReference>
<dbReference type="CDD" id="cd00038">
    <property type="entry name" value="CAP_ED"/>
    <property type="match status" value="2"/>
</dbReference>
<dbReference type="Pfam" id="PF14559">
    <property type="entry name" value="TPR_19"/>
    <property type="match status" value="1"/>
</dbReference>
<accession>A0A2W5VF76</accession>
<dbReference type="Proteomes" id="UP000249061">
    <property type="component" value="Unassembled WGS sequence"/>
</dbReference>
<protein>
    <submittedName>
        <fullName evidence="2">Cyclic nucleotide-binding protein</fullName>
    </submittedName>
</protein>
<evidence type="ECO:0000313" key="2">
    <source>
        <dbReference type="EMBL" id="PZR08851.1"/>
    </source>
</evidence>
<dbReference type="InterPro" id="IPR050397">
    <property type="entry name" value="Env_Response_Regulators"/>
</dbReference>
<dbReference type="AlphaFoldDB" id="A0A2W5VF76"/>
<dbReference type="Gene3D" id="1.25.40.10">
    <property type="entry name" value="Tetratricopeptide repeat domain"/>
    <property type="match status" value="1"/>
</dbReference>
<reference evidence="2 3" key="1">
    <citation type="submission" date="2017-08" db="EMBL/GenBank/DDBJ databases">
        <title>Infants hospitalized years apart are colonized by the same room-sourced microbial strains.</title>
        <authorList>
            <person name="Brooks B."/>
            <person name="Olm M.R."/>
            <person name="Firek B.A."/>
            <person name="Baker R."/>
            <person name="Thomas B.C."/>
            <person name="Morowitz M.J."/>
            <person name="Banfield J.F."/>
        </authorList>
    </citation>
    <scope>NUCLEOTIDE SEQUENCE [LARGE SCALE GENOMIC DNA]</scope>
    <source>
        <strain evidence="2">S2_003_000_R2_14</strain>
    </source>
</reference>
<feature type="domain" description="Cyclic nucleotide-binding" evidence="1">
    <location>
        <begin position="157"/>
        <end position="258"/>
    </location>
</feature>
<name>A0A2W5VF76_9BACT</name>
<dbReference type="SMART" id="SM00100">
    <property type="entry name" value="cNMP"/>
    <property type="match status" value="2"/>
</dbReference>
<dbReference type="InterPro" id="IPR000595">
    <property type="entry name" value="cNMP-bd_dom"/>
</dbReference>
<dbReference type="SUPFAM" id="SSF48452">
    <property type="entry name" value="TPR-like"/>
    <property type="match status" value="1"/>
</dbReference>
<dbReference type="Gene3D" id="2.60.120.10">
    <property type="entry name" value="Jelly Rolls"/>
    <property type="match status" value="2"/>
</dbReference>